<evidence type="ECO:0000313" key="3">
    <source>
        <dbReference type="EMBL" id="MBP1042684.1"/>
    </source>
</evidence>
<reference evidence="3" key="1">
    <citation type="submission" date="2020-12" db="EMBL/GenBank/DDBJ databases">
        <title>Vagococcus allomyrinae sp. nov. and Enterococcus lavae sp. nov., isolated from the larvae of Allomyrina dichotoma.</title>
        <authorList>
            <person name="Lee S.D."/>
        </authorList>
    </citation>
    <scope>NUCLEOTIDE SEQUENCE</scope>
    <source>
        <strain evidence="3">BWB3-3</strain>
    </source>
</reference>
<proteinExistence type="predicted"/>
<dbReference type="Pfam" id="PF09648">
    <property type="entry name" value="YycI"/>
    <property type="match status" value="1"/>
</dbReference>
<feature type="domain" description="Regulatory protein YycH-like" evidence="2">
    <location>
        <begin position="40"/>
        <end position="257"/>
    </location>
</feature>
<gene>
    <name evidence="3" type="ORF">I6N95_16835</name>
</gene>
<keyword evidence="1" id="KW-0812">Transmembrane</keyword>
<organism evidence="3 4">
    <name type="scientific">Vagococcus allomyrinae</name>
    <dbReference type="NCBI Taxonomy" id="2794353"/>
    <lineage>
        <taxon>Bacteria</taxon>
        <taxon>Bacillati</taxon>
        <taxon>Bacillota</taxon>
        <taxon>Bacilli</taxon>
        <taxon>Lactobacillales</taxon>
        <taxon>Enterococcaceae</taxon>
        <taxon>Vagococcus</taxon>
    </lineage>
</organism>
<keyword evidence="4" id="KW-1185">Reference proteome</keyword>
<dbReference type="RefSeq" id="WP_209530082.1">
    <property type="nucleotide sequence ID" value="NZ_JAEEGA010000011.1"/>
</dbReference>
<sequence>MDFKRIELIFFCAFLSLNLFLLYTFRQSQVDQGPTSEIATAADIESRLKADKISFEGTFSAKIYDGYYLSAEATNFHDVVQDSYDKIENHRLSRTLPLASQITIDRQNLEKELTSFLIGDAPIVFGADYRLRELPSNEQNEIVLSQEFEGVPFNDETSELHFDVPDAEEKITLKGYTQTHLSEIQPLREKQEVVSENAAIKTLYMSNRIPSESKVVKTELAYTRLFTVRDKNVYIPAWFVWIETNKNNIQMERINAFTNSVISASIPEVKK</sequence>
<dbReference type="Proteomes" id="UP000674938">
    <property type="component" value="Unassembled WGS sequence"/>
</dbReference>
<name>A0A940PD06_9ENTE</name>
<accession>A0A940PD06</accession>
<comment type="caution">
    <text evidence="3">The sequence shown here is derived from an EMBL/GenBank/DDBJ whole genome shotgun (WGS) entry which is preliminary data.</text>
</comment>
<evidence type="ECO:0000313" key="4">
    <source>
        <dbReference type="Proteomes" id="UP000674938"/>
    </source>
</evidence>
<dbReference type="EMBL" id="JAEEGA010000011">
    <property type="protein sequence ID" value="MBP1042684.1"/>
    <property type="molecule type" value="Genomic_DNA"/>
</dbReference>
<protein>
    <submittedName>
        <fullName evidence="3">Two-component system regulatory protein YycI</fullName>
    </submittedName>
</protein>
<dbReference type="InterPro" id="IPR018604">
    <property type="entry name" value="YycI-like"/>
</dbReference>
<keyword evidence="1" id="KW-1133">Transmembrane helix</keyword>
<feature type="transmembrane region" description="Helical" evidence="1">
    <location>
        <begin position="7"/>
        <end position="25"/>
    </location>
</feature>
<evidence type="ECO:0000259" key="2">
    <source>
        <dbReference type="Pfam" id="PF09648"/>
    </source>
</evidence>
<dbReference type="AlphaFoldDB" id="A0A940PD06"/>
<evidence type="ECO:0000256" key="1">
    <source>
        <dbReference type="SAM" id="Phobius"/>
    </source>
</evidence>
<dbReference type="Gene3D" id="2.40.128.690">
    <property type="entry name" value="YycH protein, domain 3-like"/>
    <property type="match status" value="1"/>
</dbReference>
<keyword evidence="1" id="KW-0472">Membrane</keyword>
<dbReference type="GO" id="GO:0016020">
    <property type="term" value="C:membrane"/>
    <property type="evidence" value="ECO:0007669"/>
    <property type="project" value="InterPro"/>
</dbReference>